<proteinExistence type="predicted"/>
<feature type="domain" description="HTH gntR-type" evidence="4">
    <location>
        <begin position="7"/>
        <end position="75"/>
    </location>
</feature>
<dbReference type="PANTHER" id="PTHR43537">
    <property type="entry name" value="TRANSCRIPTIONAL REGULATOR, GNTR FAMILY"/>
    <property type="match status" value="1"/>
</dbReference>
<dbReference type="PROSITE" id="PS50949">
    <property type="entry name" value="HTH_GNTR"/>
    <property type="match status" value="1"/>
</dbReference>
<evidence type="ECO:0000256" key="1">
    <source>
        <dbReference type="ARBA" id="ARBA00023015"/>
    </source>
</evidence>
<protein>
    <recommendedName>
        <fullName evidence="4">HTH gntR-type domain-containing protein</fullName>
    </recommendedName>
</protein>
<comment type="caution">
    <text evidence="5">The sequence shown here is derived from an EMBL/GenBank/DDBJ whole genome shotgun (WGS) entry which is preliminary data.</text>
</comment>
<dbReference type="SUPFAM" id="SSF48008">
    <property type="entry name" value="GntR ligand-binding domain-like"/>
    <property type="match status" value="1"/>
</dbReference>
<dbReference type="Gene3D" id="1.10.10.10">
    <property type="entry name" value="Winged helix-like DNA-binding domain superfamily/Winged helix DNA-binding domain"/>
    <property type="match status" value="1"/>
</dbReference>
<evidence type="ECO:0000313" key="6">
    <source>
        <dbReference type="Proteomes" id="UP000029108"/>
    </source>
</evidence>
<dbReference type="InterPro" id="IPR036390">
    <property type="entry name" value="WH_DNA-bd_sf"/>
</dbReference>
<evidence type="ECO:0000313" key="5">
    <source>
        <dbReference type="EMBL" id="KFI52733.1"/>
    </source>
</evidence>
<dbReference type="SUPFAM" id="SSF46785">
    <property type="entry name" value="Winged helix' DNA-binding domain"/>
    <property type="match status" value="1"/>
</dbReference>
<evidence type="ECO:0000256" key="2">
    <source>
        <dbReference type="ARBA" id="ARBA00023125"/>
    </source>
</evidence>
<dbReference type="InterPro" id="IPR011711">
    <property type="entry name" value="GntR_C"/>
</dbReference>
<organism evidence="5 6">
    <name type="scientific">Bifidobacterium biavatii DSM 23969</name>
    <dbReference type="NCBI Taxonomy" id="1437608"/>
    <lineage>
        <taxon>Bacteria</taxon>
        <taxon>Bacillati</taxon>
        <taxon>Actinomycetota</taxon>
        <taxon>Actinomycetes</taxon>
        <taxon>Bifidobacteriales</taxon>
        <taxon>Bifidobacteriaceae</taxon>
        <taxon>Bifidobacterium</taxon>
    </lineage>
</organism>
<dbReference type="AlphaFoldDB" id="A0A087A1T3"/>
<dbReference type="Pfam" id="PF00392">
    <property type="entry name" value="GntR"/>
    <property type="match status" value="1"/>
</dbReference>
<name>A0A087A1T3_9BIFI</name>
<dbReference type="STRING" id="1437608.GCA_000771645_02280"/>
<dbReference type="Pfam" id="PF07729">
    <property type="entry name" value="FCD"/>
    <property type="match status" value="1"/>
</dbReference>
<evidence type="ECO:0000256" key="3">
    <source>
        <dbReference type="ARBA" id="ARBA00023163"/>
    </source>
</evidence>
<dbReference type="InterPro" id="IPR008920">
    <property type="entry name" value="TF_FadR/GntR_C"/>
</dbReference>
<dbReference type="SMART" id="SM00345">
    <property type="entry name" value="HTH_GNTR"/>
    <property type="match status" value="1"/>
</dbReference>
<keyword evidence="2" id="KW-0238">DNA-binding</keyword>
<keyword evidence="6" id="KW-1185">Reference proteome</keyword>
<dbReference type="InterPro" id="IPR000524">
    <property type="entry name" value="Tscrpt_reg_HTH_GntR"/>
</dbReference>
<dbReference type="InterPro" id="IPR036388">
    <property type="entry name" value="WH-like_DNA-bd_sf"/>
</dbReference>
<dbReference type="RefSeq" id="WP_033492945.1">
    <property type="nucleotide sequence ID" value="NZ_JDUU01000006.1"/>
</dbReference>
<dbReference type="OrthoDB" id="8680240at2"/>
<dbReference type="Gene3D" id="1.20.120.530">
    <property type="entry name" value="GntR ligand-binding domain-like"/>
    <property type="match status" value="1"/>
</dbReference>
<accession>A0A087A1T3</accession>
<keyword evidence="3" id="KW-0804">Transcription</keyword>
<dbReference type="GO" id="GO:0003677">
    <property type="term" value="F:DNA binding"/>
    <property type="evidence" value="ECO:0007669"/>
    <property type="project" value="UniProtKB-KW"/>
</dbReference>
<dbReference type="PANTHER" id="PTHR43537:SF5">
    <property type="entry name" value="UXU OPERON TRANSCRIPTIONAL REGULATOR"/>
    <property type="match status" value="1"/>
</dbReference>
<dbReference type="EMBL" id="JGYN01000004">
    <property type="protein sequence ID" value="KFI52733.1"/>
    <property type="molecule type" value="Genomic_DNA"/>
</dbReference>
<sequence length="214" mass="23965">MAGVRRISLVDQLVATIQQELITGQYAAGTPFIEEEVKKRYEVSRSTTREALARLEEDGYLTRDPATRTLRFRTPAADEIEQVYFARRFYEGAGINNAKHASPQQLEAIRESSQQLVAVLEDGKPLEVVEAEWRCHTAIVECIGSPLITAQYRQLLRRLSLALAQIESPQEDAAAGQDHMSIAKLILAKQYRDAKKLLFDHLASGEKELLAQAS</sequence>
<dbReference type="Proteomes" id="UP000029108">
    <property type="component" value="Unassembled WGS sequence"/>
</dbReference>
<evidence type="ECO:0000259" key="4">
    <source>
        <dbReference type="PROSITE" id="PS50949"/>
    </source>
</evidence>
<reference evidence="5 6" key="1">
    <citation type="submission" date="2014-03" db="EMBL/GenBank/DDBJ databases">
        <title>Genomics of Bifidobacteria.</title>
        <authorList>
            <person name="Ventura M."/>
            <person name="Milani C."/>
            <person name="Lugli G.A."/>
        </authorList>
    </citation>
    <scope>NUCLEOTIDE SEQUENCE [LARGE SCALE GENOMIC DNA]</scope>
    <source>
        <strain evidence="5 6">DSM 23969</strain>
    </source>
</reference>
<keyword evidence="1" id="KW-0805">Transcription regulation</keyword>
<dbReference type="SMART" id="SM00895">
    <property type="entry name" value="FCD"/>
    <property type="match status" value="1"/>
</dbReference>
<dbReference type="eggNOG" id="COG1802">
    <property type="taxonomic scope" value="Bacteria"/>
</dbReference>
<dbReference type="GO" id="GO:0003700">
    <property type="term" value="F:DNA-binding transcription factor activity"/>
    <property type="evidence" value="ECO:0007669"/>
    <property type="project" value="InterPro"/>
</dbReference>
<gene>
    <name evidence="5" type="ORF">BBIA_0417</name>
</gene>